<dbReference type="Proteomes" id="UP000034846">
    <property type="component" value="Unassembled WGS sequence"/>
</dbReference>
<dbReference type="InterPro" id="IPR018911">
    <property type="entry name" value="Gmad2_Ig-like_dom"/>
</dbReference>
<dbReference type="Pfam" id="PF10648">
    <property type="entry name" value="Gmad2"/>
    <property type="match status" value="1"/>
</dbReference>
<evidence type="ECO:0000313" key="4">
    <source>
        <dbReference type="Proteomes" id="UP000034846"/>
    </source>
</evidence>
<protein>
    <recommendedName>
        <fullName evidence="2">Bacterial spore germination immunoglobulin-like domain-containing protein</fullName>
    </recommendedName>
</protein>
<organism evidence="3 4">
    <name type="scientific">Candidatus Uhrbacteria bacterium GW2011_GWD2_52_7</name>
    <dbReference type="NCBI Taxonomy" id="1618989"/>
    <lineage>
        <taxon>Bacteria</taxon>
        <taxon>Candidatus Uhriibacteriota</taxon>
    </lineage>
</organism>
<evidence type="ECO:0000256" key="1">
    <source>
        <dbReference type="SAM" id="Phobius"/>
    </source>
</evidence>
<dbReference type="AlphaFoldDB" id="A0A0G1XHW9"/>
<comment type="caution">
    <text evidence="3">The sequence shown here is derived from an EMBL/GenBank/DDBJ whole genome shotgun (WGS) entry which is preliminary data.</text>
</comment>
<accession>A0A0G1XHW9</accession>
<evidence type="ECO:0000313" key="3">
    <source>
        <dbReference type="EMBL" id="KKW30838.1"/>
    </source>
</evidence>
<name>A0A0G1XHW9_9BACT</name>
<keyword evidence="1" id="KW-0472">Membrane</keyword>
<keyword evidence="1" id="KW-1133">Transmembrane helix</keyword>
<feature type="domain" description="Bacterial spore germination immunoglobulin-like" evidence="2">
    <location>
        <begin position="149"/>
        <end position="237"/>
    </location>
</feature>
<evidence type="ECO:0000259" key="2">
    <source>
        <dbReference type="Pfam" id="PF10648"/>
    </source>
</evidence>
<feature type="transmembrane region" description="Helical" evidence="1">
    <location>
        <begin position="55"/>
        <end position="77"/>
    </location>
</feature>
<gene>
    <name evidence="3" type="ORF">UY72_C0002G0013</name>
</gene>
<sequence length="252" mass="27199">MTFLILRLTAMFRKLQSADRIANVEGTAFHYGALAFALIAVAGAVASLLTLDEPVTVMVGFGIGVLGGLLLLAHGLFVLARGAGWMPGRTGTRYVKGLAARVIALFYVVAGVTCLSVAYVFLASQCTDASSWCVITKWNTVQYVSTDDISITTPFVNQIIASPFTLSGEAVGNWYFEATLPVKLLDADGNVLVQTYVTAQDEWMTTDFVRFEGLLEFAAPENGDKGTVVFMKDNPSGLPENDDSVEVPIYFR</sequence>
<keyword evidence="1" id="KW-0812">Transmembrane</keyword>
<dbReference type="EMBL" id="LCRD01000002">
    <property type="protein sequence ID" value="KKW30838.1"/>
    <property type="molecule type" value="Genomic_DNA"/>
</dbReference>
<feature type="transmembrane region" description="Helical" evidence="1">
    <location>
        <begin position="21"/>
        <end position="49"/>
    </location>
</feature>
<reference evidence="3 4" key="1">
    <citation type="journal article" date="2015" name="Nature">
        <title>rRNA introns, odd ribosomes, and small enigmatic genomes across a large radiation of phyla.</title>
        <authorList>
            <person name="Brown C.T."/>
            <person name="Hug L.A."/>
            <person name="Thomas B.C."/>
            <person name="Sharon I."/>
            <person name="Castelle C.J."/>
            <person name="Singh A."/>
            <person name="Wilkins M.J."/>
            <person name="Williams K.H."/>
            <person name="Banfield J.F."/>
        </authorList>
    </citation>
    <scope>NUCLEOTIDE SEQUENCE [LARGE SCALE GENOMIC DNA]</scope>
</reference>
<proteinExistence type="predicted"/>
<feature type="transmembrane region" description="Helical" evidence="1">
    <location>
        <begin position="98"/>
        <end position="122"/>
    </location>
</feature>